<reference evidence="3 4" key="1">
    <citation type="submission" date="2010-03" db="EMBL/GenBank/DDBJ databases">
        <title>The genome sequence of Eubacterium siraeum 70/3.</title>
        <authorList>
            <consortium name="metaHIT consortium -- http://www.metahit.eu/"/>
            <person name="Pajon A."/>
            <person name="Turner K."/>
            <person name="Parkhill J."/>
            <person name="Duncan S."/>
            <person name="Flint H."/>
        </authorList>
    </citation>
    <scope>NUCLEOTIDE SEQUENCE [LARGE SCALE GENOMIC DNA]</scope>
    <source>
        <strain evidence="3 4">70/3</strain>
    </source>
</reference>
<dbReference type="AlphaFoldDB" id="D4JR24"/>
<dbReference type="BioCyc" id="ESIR657319:G136K-168-MONOMER"/>
<dbReference type="Pfam" id="PF15542">
    <property type="entry name" value="Ntox50"/>
    <property type="match status" value="1"/>
</dbReference>
<name>D4JR24_9FIRM</name>
<evidence type="ECO:0000313" key="4">
    <source>
        <dbReference type="Proteomes" id="UP000008803"/>
    </source>
</evidence>
<feature type="domain" description="Bacterial toxin 50" evidence="2">
    <location>
        <begin position="52"/>
        <end position="138"/>
    </location>
</feature>
<gene>
    <name evidence="3" type="ORF">EUS_01960</name>
</gene>
<accession>D4JR24</accession>
<evidence type="ECO:0000256" key="1">
    <source>
        <dbReference type="SAM" id="MobiDB-lite"/>
    </source>
</evidence>
<dbReference type="HOGENOM" id="CLU_1783953_0_0_9"/>
<protein>
    <recommendedName>
        <fullName evidence="2">Bacterial toxin 50 domain-containing protein</fullName>
    </recommendedName>
</protein>
<dbReference type="Proteomes" id="UP000008803">
    <property type="component" value="Chromosome"/>
</dbReference>
<feature type="region of interest" description="Disordered" evidence="1">
    <location>
        <begin position="1"/>
        <end position="71"/>
    </location>
</feature>
<dbReference type="EMBL" id="FP929044">
    <property type="protein sequence ID" value="CBK95543.1"/>
    <property type="molecule type" value="Genomic_DNA"/>
</dbReference>
<organism evidence="3 4">
    <name type="scientific">[Eubacterium] siraeum 70/3</name>
    <dbReference type="NCBI Taxonomy" id="657319"/>
    <lineage>
        <taxon>Bacteria</taxon>
        <taxon>Bacillati</taxon>
        <taxon>Bacillota</taxon>
        <taxon>Clostridia</taxon>
        <taxon>Eubacteriales</taxon>
        <taxon>Oscillospiraceae</taxon>
        <taxon>Oscillospiraceae incertae sedis</taxon>
    </lineage>
</organism>
<reference evidence="3 4" key="2">
    <citation type="submission" date="2010-03" db="EMBL/GenBank/DDBJ databases">
        <authorList>
            <person name="Pajon A."/>
        </authorList>
    </citation>
    <scope>NUCLEOTIDE SEQUENCE [LARGE SCALE GENOMIC DNA]</scope>
    <source>
        <strain evidence="3 4">70/3</strain>
    </source>
</reference>
<sequence>MNHGNSGLAHGTSGSSQLTLDNGDMAAKAKANEEKLSAKQTKPNFDNYPKTIHDGRQGKHIQGHNNYTPGRSKITITKEQLQKLIVVHSNKGKAVSDTKERVDFGTIIGVYVDQSTGKEYPTTIGIINYSKAGTHVVPAHPKGEA</sequence>
<proteinExistence type="predicted"/>
<evidence type="ECO:0000313" key="3">
    <source>
        <dbReference type="EMBL" id="CBK95543.1"/>
    </source>
</evidence>
<dbReference type="KEGG" id="esu:EUS_01960"/>
<evidence type="ECO:0000259" key="2">
    <source>
        <dbReference type="Pfam" id="PF15542"/>
    </source>
</evidence>
<dbReference type="InterPro" id="IPR029100">
    <property type="entry name" value="Ntox50"/>
</dbReference>